<dbReference type="EMBL" id="KQ416641">
    <property type="protein sequence ID" value="KOF96065.1"/>
    <property type="molecule type" value="Genomic_DNA"/>
</dbReference>
<gene>
    <name evidence="1" type="ORF">OCBIM_22036404mg</name>
</gene>
<name>A0A0L8I4U3_OCTBM</name>
<reference evidence="1" key="1">
    <citation type="submission" date="2015-07" db="EMBL/GenBank/DDBJ databases">
        <title>MeaNS - Measles Nucleotide Surveillance Program.</title>
        <authorList>
            <person name="Tran T."/>
            <person name="Druce J."/>
        </authorList>
    </citation>
    <scope>NUCLEOTIDE SEQUENCE</scope>
    <source>
        <strain evidence="1">UCB-OBI-ISO-001</strain>
        <tissue evidence="1">Gonad</tissue>
    </source>
</reference>
<dbReference type="AlphaFoldDB" id="A0A0L8I4U3"/>
<organism evidence="1">
    <name type="scientific">Octopus bimaculoides</name>
    <name type="common">California two-spotted octopus</name>
    <dbReference type="NCBI Taxonomy" id="37653"/>
    <lineage>
        <taxon>Eukaryota</taxon>
        <taxon>Metazoa</taxon>
        <taxon>Spiralia</taxon>
        <taxon>Lophotrochozoa</taxon>
        <taxon>Mollusca</taxon>
        <taxon>Cephalopoda</taxon>
        <taxon>Coleoidea</taxon>
        <taxon>Octopodiformes</taxon>
        <taxon>Octopoda</taxon>
        <taxon>Incirrata</taxon>
        <taxon>Octopodidae</taxon>
        <taxon>Octopus</taxon>
    </lineage>
</organism>
<dbReference type="OrthoDB" id="6140090at2759"/>
<evidence type="ECO:0000313" key="1">
    <source>
        <dbReference type="EMBL" id="KOF96065.1"/>
    </source>
</evidence>
<dbReference type="PANTHER" id="PTHR45913:SF22">
    <property type="entry name" value="SCAN BOX DOMAIN-CONTAINING PROTEIN"/>
    <property type="match status" value="1"/>
</dbReference>
<protein>
    <recommendedName>
        <fullName evidence="2">HAT C-terminal dimerisation domain-containing protein</fullName>
    </recommendedName>
</protein>
<dbReference type="PANTHER" id="PTHR45913">
    <property type="entry name" value="EPM2A-INTERACTING PROTEIN 1"/>
    <property type="match status" value="1"/>
</dbReference>
<dbReference type="InterPro" id="IPR012337">
    <property type="entry name" value="RNaseH-like_sf"/>
</dbReference>
<accession>A0A0L8I4U3</accession>
<dbReference type="SUPFAM" id="SSF53098">
    <property type="entry name" value="Ribonuclease H-like"/>
    <property type="match status" value="1"/>
</dbReference>
<dbReference type="STRING" id="37653.A0A0L8I4U3"/>
<proteinExistence type="predicted"/>
<sequence length="303" mass="35316">MLGCRSGFQTMVKEKFTNATGTHCTLRRQALTVKTMPDHLKNVLNDVVKAVSFLKANSLNLRLFTYLCKDNGSEFETFLLYSGVRWLSKRRVLKRVFVLRKEIHEFLPLQGKDITVFHCHEKMTAFKMKLHLWHSKLKCENFAPFPNLNTFLDEDGLRHVLILHAEIQRYFSDLQNFEKVHHFITNPFEISVVDLPSEDYVIKEQFIDLLNDGDAKDAFRNMCFSEFWIEMTQSYPDVAKLALKFIVPFATTYKCETAFTTLLAIKTKVRNKLDVAHDMRVALSKTQPNIEDILQTIQVYPSH</sequence>
<evidence type="ECO:0008006" key="2">
    <source>
        <dbReference type="Google" id="ProtNLM"/>
    </source>
</evidence>